<evidence type="ECO:0000256" key="1">
    <source>
        <dbReference type="ARBA" id="ARBA00013275"/>
    </source>
</evidence>
<dbReference type="AlphaFoldDB" id="A0AAD7DRX9"/>
<dbReference type="Pfam" id="PF00501">
    <property type="entry name" value="AMP-binding"/>
    <property type="match status" value="1"/>
</dbReference>
<evidence type="ECO:0000259" key="7">
    <source>
        <dbReference type="Pfam" id="PF00501"/>
    </source>
</evidence>
<evidence type="ECO:0000256" key="3">
    <source>
        <dbReference type="ARBA" id="ARBA00022741"/>
    </source>
</evidence>
<feature type="signal peptide" evidence="6">
    <location>
        <begin position="1"/>
        <end position="20"/>
    </location>
</feature>
<keyword evidence="3" id="KW-0547">Nucleotide-binding</keyword>
<dbReference type="InterPro" id="IPR000873">
    <property type="entry name" value="AMP-dep_synth/lig_dom"/>
</dbReference>
<dbReference type="EMBL" id="JARKIE010000035">
    <property type="protein sequence ID" value="KAJ7696296.1"/>
    <property type="molecule type" value="Genomic_DNA"/>
</dbReference>
<evidence type="ECO:0000313" key="9">
    <source>
        <dbReference type="EMBL" id="KAJ7696296.1"/>
    </source>
</evidence>
<organism evidence="9 10">
    <name type="scientific">Mycena rosella</name>
    <name type="common">Pink bonnet</name>
    <name type="synonym">Agaricus rosellus</name>
    <dbReference type="NCBI Taxonomy" id="1033263"/>
    <lineage>
        <taxon>Eukaryota</taxon>
        <taxon>Fungi</taxon>
        <taxon>Dikarya</taxon>
        <taxon>Basidiomycota</taxon>
        <taxon>Agaricomycotina</taxon>
        <taxon>Agaricomycetes</taxon>
        <taxon>Agaricomycetidae</taxon>
        <taxon>Agaricales</taxon>
        <taxon>Marasmiineae</taxon>
        <taxon>Mycenaceae</taxon>
        <taxon>Mycena</taxon>
    </lineage>
</organism>
<dbReference type="Gene3D" id="3.30.300.30">
    <property type="match status" value="1"/>
</dbReference>
<keyword evidence="2" id="KW-0436">Ligase</keyword>
<feature type="region of interest" description="Disordered" evidence="5">
    <location>
        <begin position="386"/>
        <end position="417"/>
    </location>
</feature>
<reference evidence="9" key="1">
    <citation type="submission" date="2023-03" db="EMBL/GenBank/DDBJ databases">
        <title>Massive genome expansion in bonnet fungi (Mycena s.s.) driven by repeated elements and novel gene families across ecological guilds.</title>
        <authorList>
            <consortium name="Lawrence Berkeley National Laboratory"/>
            <person name="Harder C.B."/>
            <person name="Miyauchi S."/>
            <person name="Viragh M."/>
            <person name="Kuo A."/>
            <person name="Thoen E."/>
            <person name="Andreopoulos B."/>
            <person name="Lu D."/>
            <person name="Skrede I."/>
            <person name="Drula E."/>
            <person name="Henrissat B."/>
            <person name="Morin E."/>
            <person name="Kohler A."/>
            <person name="Barry K."/>
            <person name="LaButti K."/>
            <person name="Morin E."/>
            <person name="Salamov A."/>
            <person name="Lipzen A."/>
            <person name="Mereny Z."/>
            <person name="Hegedus B."/>
            <person name="Baldrian P."/>
            <person name="Stursova M."/>
            <person name="Weitz H."/>
            <person name="Taylor A."/>
            <person name="Grigoriev I.V."/>
            <person name="Nagy L.G."/>
            <person name="Martin F."/>
            <person name="Kauserud H."/>
        </authorList>
    </citation>
    <scope>NUCLEOTIDE SEQUENCE</scope>
    <source>
        <strain evidence="9">CBHHK067</strain>
    </source>
</reference>
<keyword evidence="4" id="KW-0067">ATP-binding</keyword>
<dbReference type="InterPro" id="IPR020845">
    <property type="entry name" value="AMP-binding_CS"/>
</dbReference>
<feature type="domain" description="AMP-dependent synthetase/ligase" evidence="7">
    <location>
        <begin position="2"/>
        <end position="218"/>
    </location>
</feature>
<sequence length="417" mass="45586">MTWHAAAAFLVCARIGAIHSVVFAGFSAESLRDHVNDCASTVFTTSDEGRRGGKVIATKAIVDKALEECPAVRHCLVLKCTGGKVVWDEGCDQWWYEEVAKLLLMASEEPLFVLYTSGSTGKPKGIVHTMGGYLLCAALTVKYVFDVHKGNRFAYMADAGWITGHTCVPFLSLVHHLRSLLNGVSTVMFETTPPHWETVAVHGITHFYSVLTAVRLLRSPSVRIPVFFSYTPCHPCSLLCPRPPCICLRPRPVRGFISALVRVHKSLSPPCTPHRPHPHPPHSFLHSPPHSLHPAFLPLPPLHALTPLPPQELEGHPVEGVLALKTPWPSILLTTEIESALIMHKGVAKTAVIGIADELTGQAVYVFVMLKPCMVRARKWGGVERRHDGGAVSGKASVQPRQGCERASLIPSRGCRQ</sequence>
<evidence type="ECO:0000256" key="6">
    <source>
        <dbReference type="SAM" id="SignalP"/>
    </source>
</evidence>
<dbReference type="GO" id="GO:0005829">
    <property type="term" value="C:cytosol"/>
    <property type="evidence" value="ECO:0007669"/>
    <property type="project" value="TreeGrafter"/>
</dbReference>
<evidence type="ECO:0000259" key="8">
    <source>
        <dbReference type="Pfam" id="PF13193"/>
    </source>
</evidence>
<keyword evidence="10" id="KW-1185">Reference proteome</keyword>
<dbReference type="GO" id="GO:0006085">
    <property type="term" value="P:acetyl-CoA biosynthetic process"/>
    <property type="evidence" value="ECO:0007669"/>
    <property type="project" value="TreeGrafter"/>
</dbReference>
<keyword evidence="6" id="KW-0732">Signal</keyword>
<evidence type="ECO:0000256" key="5">
    <source>
        <dbReference type="SAM" id="MobiDB-lite"/>
    </source>
</evidence>
<evidence type="ECO:0000256" key="2">
    <source>
        <dbReference type="ARBA" id="ARBA00022598"/>
    </source>
</evidence>
<dbReference type="PROSITE" id="PS00455">
    <property type="entry name" value="AMP_BINDING"/>
    <property type="match status" value="1"/>
</dbReference>
<evidence type="ECO:0000256" key="4">
    <source>
        <dbReference type="ARBA" id="ARBA00022840"/>
    </source>
</evidence>
<dbReference type="InterPro" id="IPR045851">
    <property type="entry name" value="AMP-bd_C_sf"/>
</dbReference>
<gene>
    <name evidence="9" type="ORF">B0H17DRAFT_1269444</name>
</gene>
<name>A0AAD7DRX9_MYCRO</name>
<feature type="domain" description="AMP-binding enzyme C-terminal" evidence="8">
    <location>
        <begin position="336"/>
        <end position="372"/>
    </location>
</feature>
<protein>
    <recommendedName>
        <fullName evidence="1">acetate--CoA ligase</fullName>
        <ecNumber evidence="1">6.2.1.1</ecNumber>
    </recommendedName>
</protein>
<dbReference type="GO" id="GO:0005524">
    <property type="term" value="F:ATP binding"/>
    <property type="evidence" value="ECO:0007669"/>
    <property type="project" value="UniProtKB-KW"/>
</dbReference>
<proteinExistence type="predicted"/>
<accession>A0AAD7DRX9</accession>
<dbReference type="EC" id="6.2.1.1" evidence="1"/>
<dbReference type="PANTHER" id="PTHR24095:SF14">
    <property type="entry name" value="ACETYL-COENZYME A SYNTHETASE 1"/>
    <property type="match status" value="1"/>
</dbReference>
<dbReference type="InterPro" id="IPR042099">
    <property type="entry name" value="ANL_N_sf"/>
</dbReference>
<dbReference type="Pfam" id="PF13193">
    <property type="entry name" value="AMP-binding_C"/>
    <property type="match status" value="1"/>
</dbReference>
<dbReference type="Proteomes" id="UP001221757">
    <property type="component" value="Unassembled WGS sequence"/>
</dbReference>
<dbReference type="InterPro" id="IPR025110">
    <property type="entry name" value="AMP-bd_C"/>
</dbReference>
<dbReference type="GO" id="GO:0003987">
    <property type="term" value="F:acetate-CoA ligase activity"/>
    <property type="evidence" value="ECO:0007669"/>
    <property type="project" value="UniProtKB-EC"/>
</dbReference>
<evidence type="ECO:0000313" key="10">
    <source>
        <dbReference type="Proteomes" id="UP001221757"/>
    </source>
</evidence>
<dbReference type="SUPFAM" id="SSF56801">
    <property type="entry name" value="Acetyl-CoA synthetase-like"/>
    <property type="match status" value="1"/>
</dbReference>
<comment type="caution">
    <text evidence="9">The sequence shown here is derived from an EMBL/GenBank/DDBJ whole genome shotgun (WGS) entry which is preliminary data.</text>
</comment>
<dbReference type="Gene3D" id="3.40.50.12780">
    <property type="entry name" value="N-terminal domain of ligase-like"/>
    <property type="match status" value="1"/>
</dbReference>
<dbReference type="PANTHER" id="PTHR24095">
    <property type="entry name" value="ACETYL-COENZYME A SYNTHETASE"/>
    <property type="match status" value="1"/>
</dbReference>
<feature type="chain" id="PRO_5042026024" description="acetate--CoA ligase" evidence="6">
    <location>
        <begin position="21"/>
        <end position="417"/>
    </location>
</feature>